<feature type="region of interest" description="Disordered" evidence="1">
    <location>
        <begin position="79"/>
        <end position="99"/>
    </location>
</feature>
<dbReference type="HOGENOM" id="CLU_1061882_0_0_1"/>
<feature type="compositionally biased region" description="Basic and acidic residues" evidence="1">
    <location>
        <begin position="201"/>
        <end position="210"/>
    </location>
</feature>
<protein>
    <submittedName>
        <fullName evidence="3">Pre-mRNA-splicing factor ATP-dependent RNA helicase prp22</fullName>
    </submittedName>
</protein>
<dbReference type="STRING" id="1229665.N1S5Y9"/>
<gene>
    <name evidence="3" type="ORF">FOC4_g10008430</name>
</gene>
<feature type="domain" description="S1 motif" evidence="2">
    <location>
        <begin position="224"/>
        <end position="262"/>
    </location>
</feature>
<dbReference type="Gene3D" id="2.40.50.140">
    <property type="entry name" value="Nucleic acid-binding proteins"/>
    <property type="match status" value="1"/>
</dbReference>
<dbReference type="PROSITE" id="PS50126">
    <property type="entry name" value="S1"/>
    <property type="match status" value="1"/>
</dbReference>
<proteinExistence type="predicted"/>
<keyword evidence="4" id="KW-1185">Reference proteome</keyword>
<reference evidence="4" key="1">
    <citation type="submission" date="2012-09" db="EMBL/GenBank/DDBJ databases">
        <title>Genome sequencing and comparative transcriptomics of race 1 and race 4 of banana pathogen: Fusarium oxysporum f. sp. cubense.</title>
        <authorList>
            <person name="Fang X."/>
            <person name="Huang J."/>
        </authorList>
    </citation>
    <scope>NUCLEOTIDE SEQUENCE [LARGE SCALE GENOMIC DNA]</scope>
    <source>
        <strain evidence="4">race 4</strain>
    </source>
</reference>
<accession>N1S5Y9</accession>
<evidence type="ECO:0000313" key="4">
    <source>
        <dbReference type="Proteomes" id="UP000016929"/>
    </source>
</evidence>
<feature type="compositionally biased region" description="Basic and acidic residues" evidence="1">
    <location>
        <begin position="83"/>
        <end position="99"/>
    </location>
</feature>
<keyword evidence="3" id="KW-0067">ATP-binding</keyword>
<name>N1S5Y9_FUSC4</name>
<keyword evidence="3" id="KW-0347">Helicase</keyword>
<dbReference type="GO" id="GO:0003676">
    <property type="term" value="F:nucleic acid binding"/>
    <property type="evidence" value="ECO:0007669"/>
    <property type="project" value="InterPro"/>
</dbReference>
<keyword evidence="3" id="KW-0378">Hydrolase</keyword>
<dbReference type="GO" id="GO:0004386">
    <property type="term" value="F:helicase activity"/>
    <property type="evidence" value="ECO:0007669"/>
    <property type="project" value="UniProtKB-KW"/>
</dbReference>
<evidence type="ECO:0000256" key="1">
    <source>
        <dbReference type="SAM" id="MobiDB-lite"/>
    </source>
</evidence>
<feature type="compositionally biased region" description="Basic residues" evidence="1">
    <location>
        <begin position="154"/>
        <end position="175"/>
    </location>
</feature>
<dbReference type="InterPro" id="IPR012340">
    <property type="entry name" value="NA-bd_OB-fold"/>
</dbReference>
<dbReference type="EMBL" id="KB726324">
    <property type="protein sequence ID" value="EMT69990.1"/>
    <property type="molecule type" value="Genomic_DNA"/>
</dbReference>
<reference evidence="4" key="2">
    <citation type="journal article" date="2014" name="PLoS ONE">
        <title>Genome and Transcriptome Analysis of the Fungal Pathogen Fusarium oxysporum f. sp. cubense Causing Banana Vascular Wilt Disease.</title>
        <authorList>
            <person name="Guo L."/>
            <person name="Han L."/>
            <person name="Yang L."/>
            <person name="Zeng H."/>
            <person name="Fan D."/>
            <person name="Zhu Y."/>
            <person name="Feng Y."/>
            <person name="Wang G."/>
            <person name="Peng C."/>
            <person name="Jiang X."/>
            <person name="Zhou D."/>
            <person name="Ni P."/>
            <person name="Liang C."/>
            <person name="Liu L."/>
            <person name="Wang J."/>
            <person name="Mao C."/>
            <person name="Fang X."/>
            <person name="Peng M."/>
            <person name="Huang J."/>
        </authorList>
    </citation>
    <scope>NUCLEOTIDE SEQUENCE [LARGE SCALE GENOMIC DNA]</scope>
    <source>
        <strain evidence="4">race 4</strain>
    </source>
</reference>
<feature type="region of interest" description="Disordered" evidence="1">
    <location>
        <begin position="130"/>
        <end position="223"/>
    </location>
</feature>
<evidence type="ECO:0000313" key="3">
    <source>
        <dbReference type="EMBL" id="EMT69990.1"/>
    </source>
</evidence>
<organism evidence="3 4">
    <name type="scientific">Fusarium oxysporum f. sp. cubense (strain race 4)</name>
    <name type="common">Panama disease fungus</name>
    <dbReference type="NCBI Taxonomy" id="2502994"/>
    <lineage>
        <taxon>Eukaryota</taxon>
        <taxon>Fungi</taxon>
        <taxon>Dikarya</taxon>
        <taxon>Ascomycota</taxon>
        <taxon>Pezizomycotina</taxon>
        <taxon>Sordariomycetes</taxon>
        <taxon>Hypocreomycetidae</taxon>
        <taxon>Hypocreales</taxon>
        <taxon>Nectriaceae</taxon>
        <taxon>Fusarium</taxon>
        <taxon>Fusarium oxysporum species complex</taxon>
    </lineage>
</organism>
<feature type="compositionally biased region" description="Basic and acidic residues" evidence="1">
    <location>
        <begin position="176"/>
        <end position="194"/>
    </location>
</feature>
<feature type="compositionally biased region" description="Basic residues" evidence="1">
    <location>
        <begin position="134"/>
        <end position="144"/>
    </location>
</feature>
<dbReference type="SUPFAM" id="SSF50249">
    <property type="entry name" value="Nucleic acid-binding proteins"/>
    <property type="match status" value="1"/>
</dbReference>
<dbReference type="AlphaFoldDB" id="N1S5Y9"/>
<dbReference type="InterPro" id="IPR003029">
    <property type="entry name" value="S1_domain"/>
</dbReference>
<evidence type="ECO:0000259" key="2">
    <source>
        <dbReference type="PROSITE" id="PS50126"/>
    </source>
</evidence>
<dbReference type="Proteomes" id="UP000016929">
    <property type="component" value="Unassembled WGS sequence"/>
</dbReference>
<keyword evidence="3" id="KW-0547">Nucleotide-binding</keyword>
<dbReference type="OrthoDB" id="10253254at2759"/>
<sequence>MDDLSNLELLSLVSKVSSELKNHMNLEDKTVAEFLIDKRTKCSNFEDFRDDLAKALPSIPLSLIESIDRLVLALHPQFKGKKANHEEHHSRTLEEKEKVFSGLALPDKEPARDDGSGAFDDTLALLEGLEGKAKKEKSTRKRSRSPREADYKESRRRRRSRSRERRKRDKYRSRSRSHERGDEDWRDGYRDSRKDRRGRRRHDDDDDRFRNAPAPEVDDSPQLHKVYEGHVTGLKEFGAFINLHNVRGRVDGLVHVSRMIGG</sequence>